<accession>A0A941DHK2</accession>
<comment type="caution">
    <text evidence="2">The sequence shown here is derived from an EMBL/GenBank/DDBJ whole genome shotgun (WGS) entry which is preliminary data.</text>
</comment>
<organism evidence="2 3">
    <name type="scientific">Undibacterium baiyunense</name>
    <dbReference type="NCBI Taxonomy" id="2828731"/>
    <lineage>
        <taxon>Bacteria</taxon>
        <taxon>Pseudomonadati</taxon>
        <taxon>Pseudomonadota</taxon>
        <taxon>Betaproteobacteria</taxon>
        <taxon>Burkholderiales</taxon>
        <taxon>Oxalobacteraceae</taxon>
        <taxon>Undibacterium</taxon>
    </lineage>
</organism>
<proteinExistence type="predicted"/>
<evidence type="ECO:0000313" key="3">
    <source>
        <dbReference type="Proteomes" id="UP000680158"/>
    </source>
</evidence>
<protein>
    <submittedName>
        <fullName evidence="2">Amino acid deaminase</fullName>
    </submittedName>
</protein>
<dbReference type="Gene3D" id="2.40.37.20">
    <property type="entry name" value="D-serine dehydratase-like domain"/>
    <property type="match status" value="1"/>
</dbReference>
<dbReference type="PANTHER" id="PTHR28004">
    <property type="entry name" value="ZGC:162816-RELATED"/>
    <property type="match status" value="1"/>
</dbReference>
<dbReference type="Gene3D" id="3.20.20.10">
    <property type="entry name" value="Alanine racemase"/>
    <property type="match status" value="1"/>
</dbReference>
<dbReference type="InterPro" id="IPR029066">
    <property type="entry name" value="PLP-binding_barrel"/>
</dbReference>
<dbReference type="InterPro" id="IPR026956">
    <property type="entry name" value="D-ser_dehydrat-like_dom"/>
</dbReference>
<dbReference type="SUPFAM" id="SSF51419">
    <property type="entry name" value="PLP-binding barrel"/>
    <property type="match status" value="1"/>
</dbReference>
<gene>
    <name evidence="2" type="ORF">KDM92_07305</name>
</gene>
<reference evidence="2 3" key="1">
    <citation type="submission" date="2021-04" db="EMBL/GenBank/DDBJ databases">
        <title>novel species isolated from subtropical streams in China.</title>
        <authorList>
            <person name="Lu H."/>
        </authorList>
    </citation>
    <scope>NUCLEOTIDE SEQUENCE [LARGE SCALE GENOMIC DNA]</scope>
    <source>
        <strain evidence="2 3">BYS107W</strain>
    </source>
</reference>
<keyword evidence="3" id="KW-1185">Reference proteome</keyword>
<dbReference type="RefSeq" id="WP_212683719.1">
    <property type="nucleotide sequence ID" value="NZ_JAGSPM010000003.1"/>
</dbReference>
<dbReference type="EMBL" id="JAGSPM010000003">
    <property type="protein sequence ID" value="MBR7746382.1"/>
    <property type="molecule type" value="Genomic_DNA"/>
</dbReference>
<dbReference type="Proteomes" id="UP000680158">
    <property type="component" value="Unassembled WGS sequence"/>
</dbReference>
<dbReference type="InterPro" id="IPR042208">
    <property type="entry name" value="D-ser_dehydrat-like_sf"/>
</dbReference>
<dbReference type="InterPro" id="IPR051466">
    <property type="entry name" value="D-amino_acid_metab_enzyme"/>
</dbReference>
<feature type="domain" description="D-serine dehydratase-like" evidence="1">
    <location>
        <begin position="322"/>
        <end position="426"/>
    </location>
</feature>
<dbReference type="SMART" id="SM01119">
    <property type="entry name" value="D-ser_dehydrat"/>
    <property type="match status" value="1"/>
</dbReference>
<name>A0A941DHK2_9BURK</name>
<evidence type="ECO:0000259" key="1">
    <source>
        <dbReference type="SMART" id="SM01119"/>
    </source>
</evidence>
<evidence type="ECO:0000313" key="2">
    <source>
        <dbReference type="EMBL" id="MBR7746382.1"/>
    </source>
</evidence>
<dbReference type="CDD" id="cd06818">
    <property type="entry name" value="PLPDE_III_cryptic_DSD"/>
    <property type="match status" value="1"/>
</dbReference>
<dbReference type="PANTHER" id="PTHR28004:SF8">
    <property type="entry name" value="D-SERINE DEAMINASE"/>
    <property type="match status" value="1"/>
</dbReference>
<sequence length="439" mass="48386">MSTTHTLNLDSLQQQVLLPGTKGLALKSALQQQDIPKQNWNVLNADTSFPVAVLKQTALQHNLAWMKQFCARMQVVLAPHGKTTMSPQLFDMQLQNGAWGITLATVNQTLIAHRFGVKRVLLANQLISRSDTQAVLALMQADPSFEFFALTDSLDGVERIATQVQQSGITRQLPLLVELGFAGGRTGCRSQADALAVARAIHQSPYLQLAGIEGYEGLLVGKHRDQDLLAVRTFINDLVALTQQADTEGLFGGEHILLSAGGSAYFDLVGRGFETKLQLSRPVTAILRSGCYITHDHGFYHHLLHEMQARESAVDEDNLRPALEVWSMVQSRPEPDLAILTMGKRDASYDIDLPFPVQTHRPGKTSAPIDLPAGCKIEKMNDQHAYLRLPKDSTICETLQVGDLVACGISHPCTTFDKWPLILVVDDEYQVQSAINTFF</sequence>
<dbReference type="Pfam" id="PF14031">
    <property type="entry name" value="D-ser_dehydrat"/>
    <property type="match status" value="1"/>
</dbReference>
<dbReference type="AlphaFoldDB" id="A0A941DHK2"/>